<dbReference type="Proteomes" id="UP000095281">
    <property type="component" value="Unplaced"/>
</dbReference>
<dbReference type="WBParaSite" id="MhA1_Contig191.frz3.gene7">
    <property type="protein sequence ID" value="MhA1_Contig191.frz3.gene7"/>
    <property type="gene ID" value="MhA1_Contig191.frz3.gene7"/>
</dbReference>
<reference evidence="2" key="1">
    <citation type="submission" date="2016-11" db="UniProtKB">
        <authorList>
            <consortium name="WormBaseParasite"/>
        </authorList>
    </citation>
    <scope>IDENTIFICATION</scope>
</reference>
<sequence>MLFKDHLNVLVRSNELLAQIQEKLEILYSESREDEDFLRVIHKIVRTYCGDLVHKEQASVSFSHRILPNLYAIQEDGIQYYDRYSSGHIPQPQIAQQRPTDVSGSDIKRDKSNGRTVCRVGAYLAMCKVIRMNLLRSQSKKYRDVISISTKKQHEAKTLRALVRYYSTASARSLNESKIDR</sequence>
<name>A0A1I8BBJ4_MELHA</name>
<evidence type="ECO:0000313" key="2">
    <source>
        <dbReference type="WBParaSite" id="MhA1_Contig191.frz3.gene7"/>
    </source>
</evidence>
<accession>A0A1I8BBJ4</accession>
<evidence type="ECO:0000313" key="1">
    <source>
        <dbReference type="Proteomes" id="UP000095281"/>
    </source>
</evidence>
<dbReference type="AlphaFoldDB" id="A0A1I8BBJ4"/>
<organism evidence="1 2">
    <name type="scientific">Meloidogyne hapla</name>
    <name type="common">Root-knot nematode worm</name>
    <dbReference type="NCBI Taxonomy" id="6305"/>
    <lineage>
        <taxon>Eukaryota</taxon>
        <taxon>Metazoa</taxon>
        <taxon>Ecdysozoa</taxon>
        <taxon>Nematoda</taxon>
        <taxon>Chromadorea</taxon>
        <taxon>Rhabditida</taxon>
        <taxon>Tylenchina</taxon>
        <taxon>Tylenchomorpha</taxon>
        <taxon>Tylenchoidea</taxon>
        <taxon>Meloidogynidae</taxon>
        <taxon>Meloidogyninae</taxon>
        <taxon>Meloidogyne</taxon>
    </lineage>
</organism>
<protein>
    <submittedName>
        <fullName evidence="2">Cullin domain-containing protein</fullName>
    </submittedName>
</protein>
<keyword evidence="1" id="KW-1185">Reference proteome</keyword>
<proteinExistence type="predicted"/>